<evidence type="ECO:0000256" key="1">
    <source>
        <dbReference type="ARBA" id="ARBA00011975"/>
    </source>
</evidence>
<gene>
    <name evidence="5" type="ORF">B1B_01010</name>
</gene>
<dbReference type="NCBIfam" id="TIGR00675">
    <property type="entry name" value="dcm"/>
    <property type="match status" value="1"/>
</dbReference>
<accession>T1C681</accession>
<dbReference type="GO" id="GO:0005634">
    <property type="term" value="C:nucleus"/>
    <property type="evidence" value="ECO:0007669"/>
    <property type="project" value="TreeGrafter"/>
</dbReference>
<evidence type="ECO:0000256" key="3">
    <source>
        <dbReference type="ARBA" id="ARBA00022679"/>
    </source>
</evidence>
<protein>
    <recommendedName>
        <fullName evidence="1">DNA (cytosine-5-)-methyltransferase</fullName>
        <ecNumber evidence="1">2.1.1.37</ecNumber>
    </recommendedName>
</protein>
<dbReference type="PRINTS" id="PR00105">
    <property type="entry name" value="C5METTRFRASE"/>
</dbReference>
<reference evidence="5" key="2">
    <citation type="journal article" date="2014" name="ISME J.">
        <title>Microbial stratification in low pH oxic and suboxic macroscopic growths along an acid mine drainage.</title>
        <authorList>
            <person name="Mendez-Garcia C."/>
            <person name="Mesa V."/>
            <person name="Sprenger R.R."/>
            <person name="Richter M."/>
            <person name="Diez M.S."/>
            <person name="Solano J."/>
            <person name="Bargiela R."/>
            <person name="Golyshina O.V."/>
            <person name="Manteca A."/>
            <person name="Ramos J.L."/>
            <person name="Gallego J.R."/>
            <person name="Llorente I."/>
            <person name="Martins Dos Santos V.A."/>
            <person name="Jensen O.N."/>
            <person name="Pelaez A.I."/>
            <person name="Sanchez J."/>
            <person name="Ferrer M."/>
        </authorList>
    </citation>
    <scope>NUCLEOTIDE SEQUENCE</scope>
</reference>
<sequence>MTLKTIDLFAGVGGLTIGLLKARAAGRPLYDVRLMVDNDPEAAHTFRMNEVNVPQSPSGFRRYFVADIAQLTPRAVLEQARLRKGELDVLVGGPPCQGFSAAGKLAIDHSKNFLVKKLLELAAQLKPKMILMENVPALIKWNDGQFYNEVNRLLVDHGYEARWDSLPATDFGVPQLRRRAILAAIRGDLGLGGFQFPEREGPRLYVARSTIPDDIENQIDLAIAASRYLTVEDAIGDLPALSAGETAKLYDKEPFTDYQKARRGVSQFLFNHEARGHAKDLLDQKLRRIEPGGSNKDLPRSQRFEHDDKGEYYSQAYGRLHPKMIAQTITTAFMNPGSGRFTHYRDVRSITVREAARIQSFDDSFIFHGDLARQQRHVGNAVPPLMARGLGEYFGRLLAGDERVPLPAAR</sequence>
<dbReference type="EC" id="2.1.1.37" evidence="1"/>
<dbReference type="InterPro" id="IPR001525">
    <property type="entry name" value="C5_MeTfrase"/>
</dbReference>
<organism evidence="5">
    <name type="scientific">mine drainage metagenome</name>
    <dbReference type="NCBI Taxonomy" id="410659"/>
    <lineage>
        <taxon>unclassified sequences</taxon>
        <taxon>metagenomes</taxon>
        <taxon>ecological metagenomes</taxon>
    </lineage>
</organism>
<dbReference type="EMBL" id="AUZY01000744">
    <property type="protein sequence ID" value="EQD77537.1"/>
    <property type="molecule type" value="Genomic_DNA"/>
</dbReference>
<dbReference type="InterPro" id="IPR029063">
    <property type="entry name" value="SAM-dependent_MTases_sf"/>
</dbReference>
<dbReference type="GO" id="GO:0003677">
    <property type="term" value="F:DNA binding"/>
    <property type="evidence" value="ECO:0007669"/>
    <property type="project" value="TreeGrafter"/>
</dbReference>
<comment type="caution">
    <text evidence="5">The sequence shown here is derived from an EMBL/GenBank/DDBJ whole genome shotgun (WGS) entry which is preliminary data.</text>
</comment>
<dbReference type="PROSITE" id="PS51679">
    <property type="entry name" value="SAM_MT_C5"/>
    <property type="match status" value="1"/>
</dbReference>
<dbReference type="GO" id="GO:0032259">
    <property type="term" value="P:methylation"/>
    <property type="evidence" value="ECO:0007669"/>
    <property type="project" value="UniProtKB-KW"/>
</dbReference>
<name>T1C681_9ZZZZ</name>
<dbReference type="InterPro" id="IPR018117">
    <property type="entry name" value="C5_DNA_meth_AS"/>
</dbReference>
<dbReference type="InterPro" id="IPR050390">
    <property type="entry name" value="C5-Methyltransferase"/>
</dbReference>
<dbReference type="AlphaFoldDB" id="T1C681"/>
<dbReference type="PROSITE" id="PS00094">
    <property type="entry name" value="C5_MTASE_1"/>
    <property type="match status" value="1"/>
</dbReference>
<evidence type="ECO:0000256" key="2">
    <source>
        <dbReference type="ARBA" id="ARBA00022603"/>
    </source>
</evidence>
<evidence type="ECO:0000256" key="4">
    <source>
        <dbReference type="ARBA" id="ARBA00022691"/>
    </source>
</evidence>
<keyword evidence="4" id="KW-0949">S-adenosyl-L-methionine</keyword>
<proteinExistence type="predicted"/>
<dbReference type="PANTHER" id="PTHR10629:SF52">
    <property type="entry name" value="DNA (CYTOSINE-5)-METHYLTRANSFERASE 1"/>
    <property type="match status" value="1"/>
</dbReference>
<dbReference type="PANTHER" id="PTHR10629">
    <property type="entry name" value="CYTOSINE-SPECIFIC METHYLTRANSFERASE"/>
    <property type="match status" value="1"/>
</dbReference>
<dbReference type="Gene3D" id="3.90.120.10">
    <property type="entry name" value="DNA Methylase, subunit A, domain 2"/>
    <property type="match status" value="1"/>
</dbReference>
<dbReference type="Pfam" id="PF00145">
    <property type="entry name" value="DNA_methylase"/>
    <property type="match status" value="1"/>
</dbReference>
<keyword evidence="2 5" id="KW-0489">Methyltransferase</keyword>
<reference evidence="5" key="1">
    <citation type="submission" date="2013-08" db="EMBL/GenBank/DDBJ databases">
        <authorList>
            <person name="Mendez C."/>
            <person name="Richter M."/>
            <person name="Ferrer M."/>
            <person name="Sanchez J."/>
        </authorList>
    </citation>
    <scope>NUCLEOTIDE SEQUENCE</scope>
</reference>
<dbReference type="GO" id="GO:0003886">
    <property type="term" value="F:DNA (cytosine-5-)-methyltransferase activity"/>
    <property type="evidence" value="ECO:0007669"/>
    <property type="project" value="UniProtKB-EC"/>
</dbReference>
<evidence type="ECO:0000313" key="5">
    <source>
        <dbReference type="EMBL" id="EQD77537.1"/>
    </source>
</evidence>
<dbReference type="Gene3D" id="3.40.50.150">
    <property type="entry name" value="Vaccinia Virus protein VP39"/>
    <property type="match status" value="1"/>
</dbReference>
<keyword evidence="3 5" id="KW-0808">Transferase</keyword>
<dbReference type="GO" id="GO:0044027">
    <property type="term" value="P:negative regulation of gene expression via chromosomal CpG island methylation"/>
    <property type="evidence" value="ECO:0007669"/>
    <property type="project" value="TreeGrafter"/>
</dbReference>
<dbReference type="SUPFAM" id="SSF53335">
    <property type="entry name" value="S-adenosyl-L-methionine-dependent methyltransferases"/>
    <property type="match status" value="1"/>
</dbReference>